<accession>H6L531</accession>
<keyword evidence="1" id="KW-0732">Signal</keyword>
<dbReference type="Proteomes" id="UP000007519">
    <property type="component" value="Chromosome"/>
</dbReference>
<dbReference type="PROSITE" id="PS51257">
    <property type="entry name" value="PROKAR_LIPOPROTEIN"/>
    <property type="match status" value="1"/>
</dbReference>
<name>H6L531_SAPGL</name>
<proteinExistence type="predicted"/>
<sequence>MKYLCISIALISCCLLATSCAYQKLVPGRYSSNALPYVLLEVKENDSFSCRFDLMDPCLIEGTIRVDKKRASFNHEKNRAFVLTTQSAKHSDSIRLSFVFEELGIPLYEVVDSLSLEQLTSRVTKCKISTRLITDSSEVGRNNTVSFLRKEAPKKLIISSTSSIEELAFTIDLRAYPQEDLTITMYNWDYCFLTNIELLKVNNRKGKIVIRRTGLNYSKKIVLYKLKD</sequence>
<evidence type="ECO:0000256" key="1">
    <source>
        <dbReference type="SAM" id="SignalP"/>
    </source>
</evidence>
<evidence type="ECO:0000313" key="3">
    <source>
        <dbReference type="Proteomes" id="UP000007519"/>
    </source>
</evidence>
<dbReference type="RefSeq" id="WP_014373153.1">
    <property type="nucleotide sequence ID" value="NC_016940.1"/>
</dbReference>
<organism evidence="2 3">
    <name type="scientific">Saprospira grandis (strain Lewin)</name>
    <dbReference type="NCBI Taxonomy" id="984262"/>
    <lineage>
        <taxon>Bacteria</taxon>
        <taxon>Pseudomonadati</taxon>
        <taxon>Bacteroidota</taxon>
        <taxon>Saprospiria</taxon>
        <taxon>Saprospirales</taxon>
        <taxon>Saprospiraceae</taxon>
        <taxon>Saprospira</taxon>
    </lineage>
</organism>
<gene>
    <name evidence="2" type="ordered locus">SGRA_0159</name>
</gene>
<feature type="chain" id="PRO_5003603909" description="Lipoprotein" evidence="1">
    <location>
        <begin position="22"/>
        <end position="228"/>
    </location>
</feature>
<dbReference type="KEGG" id="sgn:SGRA_0159"/>
<dbReference type="OrthoDB" id="9822162at2"/>
<dbReference type="STRING" id="984262.SGRA_0159"/>
<feature type="signal peptide" evidence="1">
    <location>
        <begin position="1"/>
        <end position="21"/>
    </location>
</feature>
<dbReference type="EMBL" id="CP002831">
    <property type="protein sequence ID" value="AFC22903.1"/>
    <property type="molecule type" value="Genomic_DNA"/>
</dbReference>
<keyword evidence="3" id="KW-1185">Reference proteome</keyword>
<reference evidence="2 3" key="1">
    <citation type="journal article" date="2012" name="Stand. Genomic Sci.">
        <title>Complete genome sequencing and analysis of Saprospira grandis str. Lewin, a predatory marine bacterium.</title>
        <authorList>
            <person name="Saw J.H."/>
            <person name="Yuryev A."/>
            <person name="Kanbe M."/>
            <person name="Hou S."/>
            <person name="Young A.G."/>
            <person name="Aizawa S."/>
            <person name="Alam M."/>
        </authorList>
    </citation>
    <scope>NUCLEOTIDE SEQUENCE [LARGE SCALE GENOMIC DNA]</scope>
    <source>
        <strain evidence="2 3">Lewin</strain>
    </source>
</reference>
<evidence type="ECO:0000313" key="2">
    <source>
        <dbReference type="EMBL" id="AFC22903.1"/>
    </source>
</evidence>
<evidence type="ECO:0008006" key="4">
    <source>
        <dbReference type="Google" id="ProtNLM"/>
    </source>
</evidence>
<dbReference type="AlphaFoldDB" id="H6L531"/>
<protein>
    <recommendedName>
        <fullName evidence="4">Lipoprotein</fullName>
    </recommendedName>
</protein>
<dbReference type="HOGENOM" id="CLU_1214111_0_0_10"/>